<accession>A0ABW0WIJ6</accession>
<dbReference type="InterPro" id="IPR036366">
    <property type="entry name" value="PGBDSf"/>
</dbReference>
<gene>
    <name evidence="2" type="ORF">ACFP3J_21410</name>
</gene>
<sequence length="32" mass="3628">MRRSAVKAFQRHHRLAVDGIVGPRTWAALRNG</sequence>
<evidence type="ECO:0000313" key="2">
    <source>
        <dbReference type="EMBL" id="MFC5658035.1"/>
    </source>
</evidence>
<proteinExistence type="predicted"/>
<organism evidence="2 3">
    <name type="scientific">Streptomyces nogalater</name>
    <dbReference type="NCBI Taxonomy" id="38314"/>
    <lineage>
        <taxon>Bacteria</taxon>
        <taxon>Bacillati</taxon>
        <taxon>Actinomycetota</taxon>
        <taxon>Actinomycetes</taxon>
        <taxon>Kitasatosporales</taxon>
        <taxon>Streptomycetaceae</taxon>
        <taxon>Streptomyces</taxon>
    </lineage>
</organism>
<reference evidence="3" key="1">
    <citation type="journal article" date="2019" name="Int. J. Syst. Evol. Microbiol.">
        <title>The Global Catalogue of Microorganisms (GCM) 10K type strain sequencing project: providing services to taxonomists for standard genome sequencing and annotation.</title>
        <authorList>
            <consortium name="The Broad Institute Genomics Platform"/>
            <consortium name="The Broad Institute Genome Sequencing Center for Infectious Disease"/>
            <person name="Wu L."/>
            <person name="Ma J."/>
        </authorList>
    </citation>
    <scope>NUCLEOTIDE SEQUENCE [LARGE SCALE GENOMIC DNA]</scope>
    <source>
        <strain evidence="3">KCTC 5701</strain>
    </source>
</reference>
<evidence type="ECO:0000259" key="1">
    <source>
        <dbReference type="Pfam" id="PF01471"/>
    </source>
</evidence>
<dbReference type="EMBL" id="JBHSOE010000038">
    <property type="protein sequence ID" value="MFC5658035.1"/>
    <property type="molecule type" value="Genomic_DNA"/>
</dbReference>
<dbReference type="SUPFAM" id="SSF47090">
    <property type="entry name" value="PGBD-like"/>
    <property type="match status" value="1"/>
</dbReference>
<dbReference type="RefSeq" id="WP_382466855.1">
    <property type="nucleotide sequence ID" value="NZ_BAAASM010000034.1"/>
</dbReference>
<comment type="caution">
    <text evidence="2">The sequence shown here is derived from an EMBL/GenBank/DDBJ whole genome shotgun (WGS) entry which is preliminary data.</text>
</comment>
<evidence type="ECO:0000313" key="3">
    <source>
        <dbReference type="Proteomes" id="UP001596065"/>
    </source>
</evidence>
<feature type="domain" description="Peptidoglycan binding-like" evidence="1">
    <location>
        <begin position="3"/>
        <end position="29"/>
    </location>
</feature>
<dbReference type="InterPro" id="IPR002477">
    <property type="entry name" value="Peptidoglycan-bd-like"/>
</dbReference>
<dbReference type="Gene3D" id="1.10.101.10">
    <property type="entry name" value="PGBD-like superfamily/PGBD"/>
    <property type="match status" value="1"/>
</dbReference>
<dbReference type="Proteomes" id="UP001596065">
    <property type="component" value="Unassembled WGS sequence"/>
</dbReference>
<protein>
    <submittedName>
        <fullName evidence="2">Peptidoglycan-binding domain-containing protein</fullName>
    </submittedName>
</protein>
<dbReference type="InterPro" id="IPR036365">
    <property type="entry name" value="PGBD-like_sf"/>
</dbReference>
<dbReference type="Pfam" id="PF01471">
    <property type="entry name" value="PG_binding_1"/>
    <property type="match status" value="1"/>
</dbReference>
<keyword evidence="3" id="KW-1185">Reference proteome</keyword>
<name>A0ABW0WIJ6_STRNO</name>